<dbReference type="PANTHER" id="PTHR44873">
    <property type="entry name" value="DNAJ HOMOLOG SUBFAMILY C MEMBER 30, MITOCHONDRIAL"/>
    <property type="match status" value="1"/>
</dbReference>
<dbReference type="InterPro" id="IPR036869">
    <property type="entry name" value="J_dom_sf"/>
</dbReference>
<dbReference type="Pfam" id="PF00226">
    <property type="entry name" value="DnaJ"/>
    <property type="match status" value="1"/>
</dbReference>
<dbReference type="CDD" id="cd06257">
    <property type="entry name" value="DnaJ"/>
    <property type="match status" value="1"/>
</dbReference>
<evidence type="ECO:0000313" key="2">
    <source>
        <dbReference type="EMBL" id="QHU03012.1"/>
    </source>
</evidence>
<dbReference type="InterPro" id="IPR053025">
    <property type="entry name" value="Mito_ATP_Synthase-Asso"/>
</dbReference>
<name>A0A6C0JBH0_9ZZZZ</name>
<dbReference type="AlphaFoldDB" id="A0A6C0JBH0"/>
<feature type="domain" description="J" evidence="1">
    <location>
        <begin position="5"/>
        <end position="60"/>
    </location>
</feature>
<sequence>MDFQKACDILKLTKYNLSQKNIKKAYYRESLLWHPDRNNGSTERFQKISLAYTYLIDSLNNGYIKNVKMSDKETIQPSYIDLLSNFVSSMAGIQIKSDKLKDFLNNMKKGYHALTIETCKELNKNEALSLYSYLERFSSVLGMDDSILKSIEEIVKDKIENDELIILRPTLDNILKNDVYSMEYEDEKYFIPLWHHELEFDLEDKSLIVKIVPELPENIRIDDDGSLHISMCQDIKKLFNKDKLSVSIGEKTVEINTRDLSLKQYQTIRLTGKGITQIDTKNIFSIDLLGDLYIHLEIICK</sequence>
<dbReference type="PANTHER" id="PTHR44873:SF1">
    <property type="entry name" value="DNAJ HOMOLOG SUBFAMILY C MEMBER 30, MITOCHONDRIAL"/>
    <property type="match status" value="1"/>
</dbReference>
<protein>
    <recommendedName>
        <fullName evidence="1">J domain-containing protein</fullName>
    </recommendedName>
</protein>
<dbReference type="SUPFAM" id="SSF46565">
    <property type="entry name" value="Chaperone J-domain"/>
    <property type="match status" value="1"/>
</dbReference>
<organism evidence="2">
    <name type="scientific">viral metagenome</name>
    <dbReference type="NCBI Taxonomy" id="1070528"/>
    <lineage>
        <taxon>unclassified sequences</taxon>
        <taxon>metagenomes</taxon>
        <taxon>organismal metagenomes</taxon>
    </lineage>
</organism>
<proteinExistence type="predicted"/>
<accession>A0A6C0JBH0</accession>
<dbReference type="PROSITE" id="PS50076">
    <property type="entry name" value="DNAJ_2"/>
    <property type="match status" value="1"/>
</dbReference>
<dbReference type="InterPro" id="IPR001623">
    <property type="entry name" value="DnaJ_domain"/>
</dbReference>
<reference evidence="2" key="1">
    <citation type="journal article" date="2020" name="Nature">
        <title>Giant virus diversity and host interactions through global metagenomics.</title>
        <authorList>
            <person name="Schulz F."/>
            <person name="Roux S."/>
            <person name="Paez-Espino D."/>
            <person name="Jungbluth S."/>
            <person name="Walsh D.A."/>
            <person name="Denef V.J."/>
            <person name="McMahon K.D."/>
            <person name="Konstantinidis K.T."/>
            <person name="Eloe-Fadrosh E.A."/>
            <person name="Kyrpides N.C."/>
            <person name="Woyke T."/>
        </authorList>
    </citation>
    <scope>NUCLEOTIDE SEQUENCE</scope>
    <source>
        <strain evidence="2">GVMAG-M-3300025890-48</strain>
    </source>
</reference>
<dbReference type="EMBL" id="MN740368">
    <property type="protein sequence ID" value="QHU03012.1"/>
    <property type="molecule type" value="Genomic_DNA"/>
</dbReference>
<dbReference type="SMART" id="SM00271">
    <property type="entry name" value="DnaJ"/>
    <property type="match status" value="1"/>
</dbReference>
<evidence type="ECO:0000259" key="1">
    <source>
        <dbReference type="PROSITE" id="PS50076"/>
    </source>
</evidence>
<dbReference type="Gene3D" id="1.10.287.110">
    <property type="entry name" value="DnaJ domain"/>
    <property type="match status" value="1"/>
</dbReference>